<feature type="domain" description="Sulfatase N-terminal" evidence="1">
    <location>
        <begin position="39"/>
        <end position="344"/>
    </location>
</feature>
<dbReference type="InterPro" id="IPR052701">
    <property type="entry name" value="GAG_Ulvan_Degrading_Sulfatases"/>
</dbReference>
<dbReference type="RefSeq" id="WP_230215226.1">
    <property type="nucleotide sequence ID" value="NZ_JAJKFT010000002.1"/>
</dbReference>
<dbReference type="EMBL" id="JAJKFT010000002">
    <property type="protein sequence ID" value="MCC9627236.1"/>
    <property type="molecule type" value="Genomic_DNA"/>
</dbReference>
<dbReference type="InterPro" id="IPR017850">
    <property type="entry name" value="Alkaline_phosphatase_core_sf"/>
</dbReference>
<dbReference type="PANTHER" id="PTHR43751:SF3">
    <property type="entry name" value="SULFATASE N-TERMINAL DOMAIN-CONTAINING PROTEIN"/>
    <property type="match status" value="1"/>
</dbReference>
<dbReference type="CDD" id="cd16145">
    <property type="entry name" value="ARS_like"/>
    <property type="match status" value="1"/>
</dbReference>
<dbReference type="Gene3D" id="3.40.720.10">
    <property type="entry name" value="Alkaline Phosphatase, subunit A"/>
    <property type="match status" value="1"/>
</dbReference>
<dbReference type="SUPFAM" id="SSF53649">
    <property type="entry name" value="Alkaline phosphatase-like"/>
    <property type="match status" value="1"/>
</dbReference>
<dbReference type="Pfam" id="PF00884">
    <property type="entry name" value="Sulfatase"/>
    <property type="match status" value="1"/>
</dbReference>
<reference evidence="2" key="1">
    <citation type="submission" date="2021-11" db="EMBL/GenBank/DDBJ databases">
        <title>Genome sequence.</title>
        <authorList>
            <person name="Sun Q."/>
        </authorList>
    </citation>
    <scope>NUCLEOTIDE SEQUENCE</scope>
    <source>
        <strain evidence="2">JC732</strain>
    </source>
</reference>
<dbReference type="Gene3D" id="3.30.1120.10">
    <property type="match status" value="1"/>
</dbReference>
<evidence type="ECO:0000259" key="1">
    <source>
        <dbReference type="Pfam" id="PF00884"/>
    </source>
</evidence>
<gene>
    <name evidence="2" type="ORF">LOC68_02335</name>
</gene>
<proteinExistence type="predicted"/>
<dbReference type="AlphaFoldDB" id="A0A9X1SF61"/>
<dbReference type="Proteomes" id="UP001139103">
    <property type="component" value="Unassembled WGS sequence"/>
</dbReference>
<dbReference type="InterPro" id="IPR000917">
    <property type="entry name" value="Sulfatase_N"/>
</dbReference>
<organism evidence="2 3">
    <name type="scientific">Blastopirellula sediminis</name>
    <dbReference type="NCBI Taxonomy" id="2894196"/>
    <lineage>
        <taxon>Bacteria</taxon>
        <taxon>Pseudomonadati</taxon>
        <taxon>Planctomycetota</taxon>
        <taxon>Planctomycetia</taxon>
        <taxon>Pirellulales</taxon>
        <taxon>Pirellulaceae</taxon>
        <taxon>Blastopirellula</taxon>
    </lineage>
</organism>
<evidence type="ECO:0000313" key="3">
    <source>
        <dbReference type="Proteomes" id="UP001139103"/>
    </source>
</evidence>
<dbReference type="PANTHER" id="PTHR43751">
    <property type="entry name" value="SULFATASE"/>
    <property type="match status" value="1"/>
</dbReference>
<accession>A0A9X1SF61</accession>
<evidence type="ECO:0000313" key="2">
    <source>
        <dbReference type="EMBL" id="MCC9627236.1"/>
    </source>
</evidence>
<protein>
    <submittedName>
        <fullName evidence="2">Arylsulfatase</fullName>
    </submittedName>
</protein>
<sequence length="449" mass="50417">MIAALRIDRRALLIAATLSVIAPLGLKICNAAEKTPDRPNVIFLLADDLGYGDLGCFGQKLIKTPHIDQLAAEGMRFTQAYAGSTVCAPARCSLMTGLHTGHSAIRGNKELPGEGQTPMPGDTFTIAQLMKQAGYATGLIGKWGLGYPGSESTPNKMGFDYFYGYNCQRQAHEYYPEYLWRNDDKVMLLGKEYSHDLMADEMLQFVKQHQEEPFFLYVAFTIPHSKLQVPELGEYEDKEWSDPEKKVAAMITRMDKDVGRLMSLLKELKLDDNTLVFFASDNGAAHNFKRFDHSGPLKGRKRSMYEGGIRSPSIARWPGHIPAGVVSEQIWSFWDMMPTLADLTQQKLKVETDGISFLPAMVENRVVEHPPLYWEFHEGGFSQGARIGDWKAVRTGVGKPIEIYDLTQDIGEERNLAAERPELVKQFAAYLDSARVDSDNWKVKAKPKR</sequence>
<comment type="caution">
    <text evidence="2">The sequence shown here is derived from an EMBL/GenBank/DDBJ whole genome shotgun (WGS) entry which is preliminary data.</text>
</comment>
<keyword evidence="3" id="KW-1185">Reference proteome</keyword>
<name>A0A9X1SF61_9BACT</name>